<dbReference type="Pfam" id="PF01257">
    <property type="entry name" value="2Fe-2S_thioredx"/>
    <property type="match status" value="1"/>
</dbReference>
<feature type="binding site" evidence="7">
    <location>
        <position position="81"/>
    </location>
    <ligand>
        <name>[2Fe-2S] cluster</name>
        <dbReference type="ChEBI" id="CHEBI:190135"/>
    </ligand>
</feature>
<dbReference type="PANTHER" id="PTHR43342:SF1">
    <property type="entry name" value="BIFURCATING [FEFE] HYDROGENASE GAMMA SUBUNIT"/>
    <property type="match status" value="1"/>
</dbReference>
<evidence type="ECO:0000256" key="3">
    <source>
        <dbReference type="ARBA" id="ARBA00022723"/>
    </source>
</evidence>
<dbReference type="CDD" id="cd03064">
    <property type="entry name" value="TRX_Fd_NuoE"/>
    <property type="match status" value="1"/>
</dbReference>
<evidence type="ECO:0000256" key="4">
    <source>
        <dbReference type="ARBA" id="ARBA00023004"/>
    </source>
</evidence>
<keyword evidence="4 7" id="KW-0408">Iron</keyword>
<evidence type="ECO:0000256" key="5">
    <source>
        <dbReference type="ARBA" id="ARBA00023014"/>
    </source>
</evidence>
<dbReference type="AlphaFoldDB" id="A0A0S8JB66"/>
<evidence type="ECO:0000256" key="6">
    <source>
        <dbReference type="ARBA" id="ARBA00034078"/>
    </source>
</evidence>
<dbReference type="Gene3D" id="1.10.10.1590">
    <property type="entry name" value="NADH-quinone oxidoreductase subunit E"/>
    <property type="match status" value="1"/>
</dbReference>
<dbReference type="InterPro" id="IPR041921">
    <property type="entry name" value="NuoE_N"/>
</dbReference>
<evidence type="ECO:0000256" key="2">
    <source>
        <dbReference type="ARBA" id="ARBA00022714"/>
    </source>
</evidence>
<dbReference type="InterPro" id="IPR042128">
    <property type="entry name" value="NuoE_dom"/>
</dbReference>
<evidence type="ECO:0008006" key="10">
    <source>
        <dbReference type="Google" id="ProtNLM"/>
    </source>
</evidence>
<protein>
    <recommendedName>
        <fullName evidence="10">Hydrogenase</fullName>
    </recommendedName>
</protein>
<dbReference type="Proteomes" id="UP000051035">
    <property type="component" value="Unassembled WGS sequence"/>
</dbReference>
<dbReference type="GO" id="GO:0051537">
    <property type="term" value="F:2 iron, 2 sulfur cluster binding"/>
    <property type="evidence" value="ECO:0007669"/>
    <property type="project" value="UniProtKB-KW"/>
</dbReference>
<accession>A0A0S8JB66</accession>
<name>A0A0S8JB66_UNCT6</name>
<comment type="similarity">
    <text evidence="1">Belongs to the complex I 24 kDa subunit family.</text>
</comment>
<evidence type="ECO:0000256" key="1">
    <source>
        <dbReference type="ARBA" id="ARBA00010643"/>
    </source>
</evidence>
<organism evidence="8 9">
    <name type="scientific">candidate division TA06 bacterium SM1_40</name>
    <dbReference type="NCBI Taxonomy" id="1703773"/>
    <lineage>
        <taxon>Bacteria</taxon>
        <taxon>Bacteria division TA06</taxon>
    </lineage>
</organism>
<reference evidence="8 9" key="1">
    <citation type="journal article" date="2015" name="Microbiome">
        <title>Genomic resolution of linkages in carbon, nitrogen, and sulfur cycling among widespread estuary sediment bacteria.</title>
        <authorList>
            <person name="Baker B.J."/>
            <person name="Lazar C.S."/>
            <person name="Teske A.P."/>
            <person name="Dick G.J."/>
        </authorList>
    </citation>
    <scope>NUCLEOTIDE SEQUENCE [LARGE SCALE GENOMIC DNA]</scope>
    <source>
        <strain evidence="8">SM1_40</strain>
    </source>
</reference>
<keyword evidence="2 7" id="KW-0001">2Fe-2S</keyword>
<comment type="cofactor">
    <cofactor evidence="6">
        <name>[2Fe-2S] cluster</name>
        <dbReference type="ChEBI" id="CHEBI:190135"/>
    </cofactor>
</comment>
<gene>
    <name evidence="8" type="ORF">AMJ71_10640</name>
</gene>
<proteinExistence type="inferred from homology"/>
<evidence type="ECO:0000313" key="9">
    <source>
        <dbReference type="Proteomes" id="UP000051035"/>
    </source>
</evidence>
<feature type="binding site" evidence="7">
    <location>
        <position position="117"/>
    </location>
    <ligand>
        <name>[2Fe-2S] cluster</name>
        <dbReference type="ChEBI" id="CHEBI:190135"/>
    </ligand>
</feature>
<feature type="binding site" evidence="7">
    <location>
        <position position="121"/>
    </location>
    <ligand>
        <name>[2Fe-2S] cluster</name>
        <dbReference type="ChEBI" id="CHEBI:190135"/>
    </ligand>
</feature>
<keyword evidence="3 7" id="KW-0479">Metal-binding</keyword>
<dbReference type="GO" id="GO:0016491">
    <property type="term" value="F:oxidoreductase activity"/>
    <property type="evidence" value="ECO:0007669"/>
    <property type="project" value="InterPro"/>
</dbReference>
<dbReference type="InterPro" id="IPR036249">
    <property type="entry name" value="Thioredoxin-like_sf"/>
</dbReference>
<feature type="binding site" evidence="7">
    <location>
        <position position="76"/>
    </location>
    <ligand>
        <name>[2Fe-2S] cluster</name>
        <dbReference type="ChEBI" id="CHEBI:190135"/>
    </ligand>
</feature>
<dbReference type="PIRSF" id="PIRSF000216">
    <property type="entry name" value="NADH_DH_24kDa"/>
    <property type="match status" value="1"/>
</dbReference>
<dbReference type="SUPFAM" id="SSF52833">
    <property type="entry name" value="Thioredoxin-like"/>
    <property type="match status" value="1"/>
</dbReference>
<comment type="cofactor">
    <cofactor evidence="7">
        <name>[2Fe-2S] cluster</name>
        <dbReference type="ChEBI" id="CHEBI:190135"/>
    </cofactor>
    <text evidence="7">Binds 1 [2Fe-2S] cluster.</text>
</comment>
<evidence type="ECO:0000256" key="7">
    <source>
        <dbReference type="PIRSR" id="PIRSR000216-1"/>
    </source>
</evidence>
<dbReference type="PATRIC" id="fig|1703773.3.peg.1116"/>
<dbReference type="EMBL" id="LJVA01000172">
    <property type="protein sequence ID" value="KPL05854.1"/>
    <property type="molecule type" value="Genomic_DNA"/>
</dbReference>
<dbReference type="Gene3D" id="3.40.30.10">
    <property type="entry name" value="Glutaredoxin"/>
    <property type="match status" value="1"/>
</dbReference>
<dbReference type="GO" id="GO:0046872">
    <property type="term" value="F:metal ion binding"/>
    <property type="evidence" value="ECO:0007669"/>
    <property type="project" value="UniProtKB-KW"/>
</dbReference>
<dbReference type="InterPro" id="IPR028431">
    <property type="entry name" value="NADP_DH_HndA-like"/>
</dbReference>
<dbReference type="InterPro" id="IPR002023">
    <property type="entry name" value="NuoE-like"/>
</dbReference>
<sequence>MPITEVSRIIEKHTDKPAAAIAILQDLQKELKWIPEPALRVAALRLGIPLTQIYGLATFYKSFSLKPRGRHLIQICLGTACHVRGAPRIETTILDNLNVEIDEMTADERFSVELVRCVGCCGLAPVVVIDENFHGKLETKDVPKILKEYT</sequence>
<dbReference type="PANTHER" id="PTHR43342">
    <property type="entry name" value="NADH-QUINONE OXIDOREDUCTASE, E SUBUNIT"/>
    <property type="match status" value="1"/>
</dbReference>
<comment type="caution">
    <text evidence="8">The sequence shown here is derived from an EMBL/GenBank/DDBJ whole genome shotgun (WGS) entry which is preliminary data.</text>
</comment>
<evidence type="ECO:0000313" key="8">
    <source>
        <dbReference type="EMBL" id="KPL05854.1"/>
    </source>
</evidence>
<keyword evidence="5 7" id="KW-0411">Iron-sulfur</keyword>